<gene>
    <name evidence="1" type="ORF">GCM10010916_02540</name>
</gene>
<sequence length="289" mass="33847">MKPYRIPEIAKKYVEYDMIQNYTELPEFPDSRIRLLYAFLANERNAEKHSELYALVVSLVQMGMDTHDLIDTGEGFKHEKAMRSRQLKVLAGDYFSSRFYHLLSQAGQIDMIRKISDAVCEVNRLKMNLYIKMKQLRVSAEEYIQARIQLKTELLDVFTDMLEERYSRLWPDLLHGFSRCEVVVKEIERIESVERFAGSWAYWHVMQEGTEEEKRQLTESEYEESVIRGLLAKYDIRSQLIDKLKSSVAHVQSVAQRLESDKLVKELCSIGESFLRPLASPAPAFNEMR</sequence>
<reference evidence="1" key="1">
    <citation type="journal article" date="2014" name="Int. J. Syst. Evol. Microbiol.">
        <title>Complete genome sequence of Corynebacterium casei LMG S-19264T (=DSM 44701T), isolated from a smear-ripened cheese.</title>
        <authorList>
            <consortium name="US DOE Joint Genome Institute (JGI-PGF)"/>
            <person name="Walter F."/>
            <person name="Albersmeier A."/>
            <person name="Kalinowski J."/>
            <person name="Ruckert C."/>
        </authorList>
    </citation>
    <scope>NUCLEOTIDE SEQUENCE</scope>
    <source>
        <strain evidence="1">CGMCC 1.12987</strain>
    </source>
</reference>
<dbReference type="AlphaFoldDB" id="A0A917CGX7"/>
<proteinExistence type="predicted"/>
<reference evidence="1" key="2">
    <citation type="submission" date="2020-09" db="EMBL/GenBank/DDBJ databases">
        <authorList>
            <person name="Sun Q."/>
            <person name="Zhou Y."/>
        </authorList>
    </citation>
    <scope>NUCLEOTIDE SEQUENCE</scope>
    <source>
        <strain evidence="1">CGMCC 1.12987</strain>
    </source>
</reference>
<name>A0A917CGX7_9BACL</name>
<dbReference type="GO" id="GO:0009234">
    <property type="term" value="P:menaquinone biosynthetic process"/>
    <property type="evidence" value="ECO:0007669"/>
    <property type="project" value="InterPro"/>
</dbReference>
<dbReference type="Proteomes" id="UP000644756">
    <property type="component" value="Unassembled WGS sequence"/>
</dbReference>
<dbReference type="EMBL" id="BMGR01000001">
    <property type="protein sequence ID" value="GGF88742.1"/>
    <property type="molecule type" value="Genomic_DNA"/>
</dbReference>
<dbReference type="InterPro" id="IPR009920">
    <property type="entry name" value="HEPPP_synth_su1"/>
</dbReference>
<comment type="caution">
    <text evidence="1">The sequence shown here is derived from an EMBL/GenBank/DDBJ whole genome shotgun (WGS) entry which is preliminary data.</text>
</comment>
<keyword evidence="2" id="KW-1185">Reference proteome</keyword>
<organism evidence="1 2">
    <name type="scientific">Paenibacillus abyssi</name>
    <dbReference type="NCBI Taxonomy" id="1340531"/>
    <lineage>
        <taxon>Bacteria</taxon>
        <taxon>Bacillati</taxon>
        <taxon>Bacillota</taxon>
        <taxon>Bacilli</taxon>
        <taxon>Bacillales</taxon>
        <taxon>Paenibacillaceae</taxon>
        <taxon>Paenibacillus</taxon>
    </lineage>
</organism>
<evidence type="ECO:0000313" key="2">
    <source>
        <dbReference type="Proteomes" id="UP000644756"/>
    </source>
</evidence>
<protein>
    <recommendedName>
        <fullName evidence="3">Heptaprenyl diphosphate synthase</fullName>
    </recommendedName>
</protein>
<accession>A0A917CGX7</accession>
<dbReference type="RefSeq" id="WP_188528239.1">
    <property type="nucleotide sequence ID" value="NZ_BMGR01000001.1"/>
</dbReference>
<evidence type="ECO:0000313" key="1">
    <source>
        <dbReference type="EMBL" id="GGF88742.1"/>
    </source>
</evidence>
<dbReference type="Gene3D" id="1.20.120.1450">
    <property type="match status" value="1"/>
</dbReference>
<dbReference type="Pfam" id="PF07307">
    <property type="entry name" value="HEPPP_synt_1"/>
    <property type="match status" value="1"/>
</dbReference>
<evidence type="ECO:0008006" key="3">
    <source>
        <dbReference type="Google" id="ProtNLM"/>
    </source>
</evidence>